<proteinExistence type="predicted"/>
<evidence type="ECO:0000313" key="2">
    <source>
        <dbReference type="Proteomes" id="UP000193689"/>
    </source>
</evidence>
<dbReference type="InParanoid" id="A0A1Y2DE52"/>
<dbReference type="GeneID" id="63781908"/>
<comment type="caution">
    <text evidence="1">The sequence shown here is derived from an EMBL/GenBank/DDBJ whole genome shotgun (WGS) entry which is preliminary data.</text>
</comment>
<evidence type="ECO:0000313" key="1">
    <source>
        <dbReference type="EMBL" id="ORY57562.1"/>
    </source>
</evidence>
<gene>
    <name evidence="1" type="ORF">BCR38DRAFT_85539</name>
</gene>
<accession>A0A1Y2DE52</accession>
<dbReference type="RefSeq" id="XP_040710812.1">
    <property type="nucleotide sequence ID" value="XM_040865696.1"/>
</dbReference>
<reference evidence="1 2" key="1">
    <citation type="submission" date="2016-07" db="EMBL/GenBank/DDBJ databases">
        <title>Pervasive Adenine N6-methylation of Active Genes in Fungi.</title>
        <authorList>
            <consortium name="DOE Joint Genome Institute"/>
            <person name="Mondo S.J."/>
            <person name="Dannebaum R.O."/>
            <person name="Kuo R.C."/>
            <person name="Labutti K."/>
            <person name="Haridas S."/>
            <person name="Kuo A."/>
            <person name="Salamov A."/>
            <person name="Ahrendt S.R."/>
            <person name="Lipzen A."/>
            <person name="Sullivan W."/>
            <person name="Andreopoulos W.B."/>
            <person name="Clum A."/>
            <person name="Lindquist E."/>
            <person name="Daum C."/>
            <person name="Ramamoorthy G.K."/>
            <person name="Gryganskyi A."/>
            <person name="Culley D."/>
            <person name="Magnuson J.K."/>
            <person name="James T.Y."/>
            <person name="O'Malley M.A."/>
            <person name="Stajich J.E."/>
            <person name="Spatafora J.W."/>
            <person name="Visel A."/>
            <person name="Grigoriev I.V."/>
        </authorList>
    </citation>
    <scope>NUCLEOTIDE SEQUENCE [LARGE SCALE GENOMIC DNA]</scope>
    <source>
        <strain evidence="1 2">CBS 129021</strain>
    </source>
</reference>
<sequence length="88" mass="10058">MFAKLHLSQAEQPYIVLCYSMALSVSSTHINPAYETRHQWNKPTTGGKESVTCKQCTRYFASQSSKHLTRVLLEKRKDWTSGSYRAST</sequence>
<dbReference type="Proteomes" id="UP000193689">
    <property type="component" value="Unassembled WGS sequence"/>
</dbReference>
<organism evidence="1 2">
    <name type="scientific">Pseudomassariella vexata</name>
    <dbReference type="NCBI Taxonomy" id="1141098"/>
    <lineage>
        <taxon>Eukaryota</taxon>
        <taxon>Fungi</taxon>
        <taxon>Dikarya</taxon>
        <taxon>Ascomycota</taxon>
        <taxon>Pezizomycotina</taxon>
        <taxon>Sordariomycetes</taxon>
        <taxon>Xylariomycetidae</taxon>
        <taxon>Amphisphaeriales</taxon>
        <taxon>Pseudomassariaceae</taxon>
        <taxon>Pseudomassariella</taxon>
    </lineage>
</organism>
<keyword evidence="2" id="KW-1185">Reference proteome</keyword>
<dbReference type="AlphaFoldDB" id="A0A1Y2DE52"/>
<protein>
    <submittedName>
        <fullName evidence="1">Uncharacterized protein</fullName>
    </submittedName>
</protein>
<name>A0A1Y2DE52_9PEZI</name>
<dbReference type="EMBL" id="MCFJ01000019">
    <property type="protein sequence ID" value="ORY57562.1"/>
    <property type="molecule type" value="Genomic_DNA"/>
</dbReference>